<dbReference type="Proteomes" id="UP001597182">
    <property type="component" value="Unassembled WGS sequence"/>
</dbReference>
<reference evidence="5" key="1">
    <citation type="journal article" date="2019" name="Int. J. Syst. Evol. Microbiol.">
        <title>The Global Catalogue of Microorganisms (GCM) 10K type strain sequencing project: providing services to taxonomists for standard genome sequencing and annotation.</title>
        <authorList>
            <consortium name="The Broad Institute Genomics Platform"/>
            <consortium name="The Broad Institute Genome Sequencing Center for Infectious Disease"/>
            <person name="Wu L."/>
            <person name="Ma J."/>
        </authorList>
    </citation>
    <scope>NUCLEOTIDE SEQUENCE [LARGE SCALE GENOMIC DNA]</scope>
    <source>
        <strain evidence="5">CCUG 49018</strain>
    </source>
</reference>
<feature type="transmembrane region" description="Helical" evidence="2">
    <location>
        <begin position="36"/>
        <end position="53"/>
    </location>
</feature>
<keyword evidence="2" id="KW-0472">Membrane</keyword>
<name>A0ABW3VMC3_9PSEU</name>
<sequence>MSTTEQRPDQETHPVSGPAAQDPAPPPRAVFRPTRLSYLFVVALAVVAVPFAFGAPWFWLFYLVPLAIAWWIARTRTVVDSEAVAVRRAFGGRRVPWAEISSLRLQPATRSRGARVSAVLTGGGELLLPAVTVRDLSQLAAASGGRLPDPAGE</sequence>
<keyword evidence="5" id="KW-1185">Reference proteome</keyword>
<keyword evidence="2" id="KW-0812">Transmembrane</keyword>
<evidence type="ECO:0000313" key="5">
    <source>
        <dbReference type="Proteomes" id="UP001597182"/>
    </source>
</evidence>
<gene>
    <name evidence="4" type="ORF">ACFQ34_24340</name>
</gene>
<protein>
    <submittedName>
        <fullName evidence="4">PH domain-containing protein</fullName>
    </submittedName>
</protein>
<proteinExistence type="predicted"/>
<comment type="caution">
    <text evidence="4">The sequence shown here is derived from an EMBL/GenBank/DDBJ whole genome shotgun (WGS) entry which is preliminary data.</text>
</comment>
<feature type="domain" description="Low molecular weight protein antigen 6 PH" evidence="3">
    <location>
        <begin position="74"/>
        <end position="149"/>
    </location>
</feature>
<evidence type="ECO:0000259" key="3">
    <source>
        <dbReference type="Pfam" id="PF10756"/>
    </source>
</evidence>
<accession>A0ABW3VMC3</accession>
<dbReference type="EMBL" id="JBHTMB010000223">
    <property type="protein sequence ID" value="MFD1236427.1"/>
    <property type="molecule type" value="Genomic_DNA"/>
</dbReference>
<feature type="region of interest" description="Disordered" evidence="1">
    <location>
        <begin position="1"/>
        <end position="26"/>
    </location>
</feature>
<dbReference type="RefSeq" id="WP_049803347.1">
    <property type="nucleotide sequence ID" value="NZ_BAABKS010000062.1"/>
</dbReference>
<organism evidence="4 5">
    <name type="scientific">Pseudonocardia benzenivorans</name>
    <dbReference type="NCBI Taxonomy" id="228005"/>
    <lineage>
        <taxon>Bacteria</taxon>
        <taxon>Bacillati</taxon>
        <taxon>Actinomycetota</taxon>
        <taxon>Actinomycetes</taxon>
        <taxon>Pseudonocardiales</taxon>
        <taxon>Pseudonocardiaceae</taxon>
        <taxon>Pseudonocardia</taxon>
    </lineage>
</organism>
<dbReference type="InterPro" id="IPR019692">
    <property type="entry name" value="CFP-6_PH"/>
</dbReference>
<evidence type="ECO:0000313" key="4">
    <source>
        <dbReference type="EMBL" id="MFD1236427.1"/>
    </source>
</evidence>
<evidence type="ECO:0000256" key="1">
    <source>
        <dbReference type="SAM" id="MobiDB-lite"/>
    </source>
</evidence>
<keyword evidence="2" id="KW-1133">Transmembrane helix</keyword>
<feature type="compositionally biased region" description="Basic and acidic residues" evidence="1">
    <location>
        <begin position="1"/>
        <end position="12"/>
    </location>
</feature>
<dbReference type="Pfam" id="PF10756">
    <property type="entry name" value="bPH_6"/>
    <property type="match status" value="1"/>
</dbReference>
<evidence type="ECO:0000256" key="2">
    <source>
        <dbReference type="SAM" id="Phobius"/>
    </source>
</evidence>